<evidence type="ECO:0000313" key="3">
    <source>
        <dbReference type="Proteomes" id="UP000834106"/>
    </source>
</evidence>
<evidence type="ECO:0000256" key="1">
    <source>
        <dbReference type="SAM" id="MobiDB-lite"/>
    </source>
</evidence>
<name>A0AAD2A3L8_9LAMI</name>
<dbReference type="PANTHER" id="PTHR34686">
    <property type="entry name" value="MATERNAL EFFECT EMBRYO ARREST PROTEIN"/>
    <property type="match status" value="1"/>
</dbReference>
<feature type="region of interest" description="Disordered" evidence="1">
    <location>
        <begin position="45"/>
        <end position="65"/>
    </location>
</feature>
<dbReference type="AlphaFoldDB" id="A0AAD2A3L8"/>
<accession>A0AAD2A3L8</accession>
<dbReference type="EMBL" id="OU503052">
    <property type="protein sequence ID" value="CAI9780782.1"/>
    <property type="molecule type" value="Genomic_DNA"/>
</dbReference>
<sequence length="185" mass="21069">MCIQLHIYWTGGQQTGIMKPSRSDDVLDADEQILITNKVRAQFESMMPKRPAKPNRSEPDLTSPPILDEEIHIPELNKLKYLQSQAIFSGTKAGDEDDEFVETQYYKELESIDKQHHTTGNGFIKMAMEKNGNEDILQFRGSHSTNGGFKQMIFKTNPATNDWIPSFEDHQVGYISSKPNRSESC</sequence>
<reference evidence="2" key="1">
    <citation type="submission" date="2023-05" db="EMBL/GenBank/DDBJ databases">
        <authorList>
            <person name="Huff M."/>
        </authorList>
    </citation>
    <scope>NUCLEOTIDE SEQUENCE</scope>
</reference>
<evidence type="ECO:0008006" key="4">
    <source>
        <dbReference type="Google" id="ProtNLM"/>
    </source>
</evidence>
<protein>
    <recommendedName>
        <fullName evidence="4">Maternal effect embryo arrest 59</fullName>
    </recommendedName>
</protein>
<dbReference type="PANTHER" id="PTHR34686:SF1">
    <property type="entry name" value="MATERNAL EFFECT EMBRYO ARREST 59"/>
    <property type="match status" value="1"/>
</dbReference>
<dbReference type="Proteomes" id="UP000834106">
    <property type="component" value="Chromosome 17"/>
</dbReference>
<keyword evidence="3" id="KW-1185">Reference proteome</keyword>
<evidence type="ECO:0000313" key="2">
    <source>
        <dbReference type="EMBL" id="CAI9780782.1"/>
    </source>
</evidence>
<organism evidence="2 3">
    <name type="scientific">Fraxinus pennsylvanica</name>
    <dbReference type="NCBI Taxonomy" id="56036"/>
    <lineage>
        <taxon>Eukaryota</taxon>
        <taxon>Viridiplantae</taxon>
        <taxon>Streptophyta</taxon>
        <taxon>Embryophyta</taxon>
        <taxon>Tracheophyta</taxon>
        <taxon>Spermatophyta</taxon>
        <taxon>Magnoliopsida</taxon>
        <taxon>eudicotyledons</taxon>
        <taxon>Gunneridae</taxon>
        <taxon>Pentapetalae</taxon>
        <taxon>asterids</taxon>
        <taxon>lamiids</taxon>
        <taxon>Lamiales</taxon>
        <taxon>Oleaceae</taxon>
        <taxon>Oleeae</taxon>
        <taxon>Fraxinus</taxon>
    </lineage>
</organism>
<gene>
    <name evidence="2" type="ORF">FPE_LOCUS28212</name>
</gene>
<proteinExistence type="predicted"/>